<proteinExistence type="predicted"/>
<comment type="caution">
    <text evidence="1">The sequence shown here is derived from an EMBL/GenBank/DDBJ whole genome shotgun (WGS) entry which is preliminary data.</text>
</comment>
<organism evidence="1">
    <name type="scientific">marine sediment metagenome</name>
    <dbReference type="NCBI Taxonomy" id="412755"/>
    <lineage>
        <taxon>unclassified sequences</taxon>
        <taxon>metagenomes</taxon>
        <taxon>ecological metagenomes</taxon>
    </lineage>
</organism>
<gene>
    <name evidence="1" type="ORF">S01H1_13966</name>
</gene>
<name>X0SGW4_9ZZZZ</name>
<feature type="non-terminal residue" evidence="1">
    <location>
        <position position="1"/>
    </location>
</feature>
<sequence length="331" mass="35729">DVAGEDDYRLETSGQGCGYFGIGMNLDISGSDTRYLFGDGQGMGGVGGVGVCADYEGDDKYTAEPFEEVAHRGDYHSENKINVNAAQGAGMGRRGDGSDGHSWAGGLGVLIDIKGKDHYYSGNWTLGCGYWFGTGLVYEGEGDDLYESVYFTQASGAHYCIGAIVDEGGNDTHKLWETAGAGIAFGWDYTVALLLDKGGNDHYEAKIISLGCAQIRSDAFLIDIGGDDYYQLQAGQQGFGAATYREDYDNPNKLSPYNAYAKSFGLLLDIGGTDTYMDWDREKDKTSANVICGNNRTWFMPSKDDEHYGANNFGVGIDVEDGTVPEGELFR</sequence>
<reference evidence="1" key="1">
    <citation type="journal article" date="2014" name="Front. Microbiol.">
        <title>High frequency of phylogenetically diverse reductive dehalogenase-homologous genes in deep subseafloor sedimentary metagenomes.</title>
        <authorList>
            <person name="Kawai M."/>
            <person name="Futagami T."/>
            <person name="Toyoda A."/>
            <person name="Takaki Y."/>
            <person name="Nishi S."/>
            <person name="Hori S."/>
            <person name="Arai W."/>
            <person name="Tsubouchi T."/>
            <person name="Morono Y."/>
            <person name="Uchiyama I."/>
            <person name="Ito T."/>
            <person name="Fujiyama A."/>
            <person name="Inagaki F."/>
            <person name="Takami H."/>
        </authorList>
    </citation>
    <scope>NUCLEOTIDE SEQUENCE</scope>
    <source>
        <strain evidence="1">Expedition CK06-06</strain>
    </source>
</reference>
<accession>X0SGW4</accession>
<evidence type="ECO:0000313" key="1">
    <source>
        <dbReference type="EMBL" id="GAF80254.1"/>
    </source>
</evidence>
<dbReference type="AlphaFoldDB" id="X0SGW4"/>
<dbReference type="EMBL" id="BARS01007236">
    <property type="protein sequence ID" value="GAF80254.1"/>
    <property type="molecule type" value="Genomic_DNA"/>
</dbReference>
<protein>
    <submittedName>
        <fullName evidence="1">Uncharacterized protein</fullName>
    </submittedName>
</protein>